<protein>
    <submittedName>
        <fullName evidence="4">Response regulator</fullName>
    </submittedName>
</protein>
<evidence type="ECO:0000313" key="5">
    <source>
        <dbReference type="Proteomes" id="UP000712673"/>
    </source>
</evidence>
<sequence length="163" mass="18174">MATHVLVVDDEAIICTLFAAMLGQYDCYHVITTTDGRQVMDILHRERCDVVLLDVCMPAIPGLSVLRQITQAFAELPVIIITGHGSIELAVESMQAGAADFVTKPVPAAVVHIRIQKALEHARTRRLASTDGLTDVYNYRTFHERLEQEVARANRYHRPLALL</sequence>
<dbReference type="Pfam" id="PF00072">
    <property type="entry name" value="Response_reg"/>
    <property type="match status" value="1"/>
</dbReference>
<dbReference type="SMART" id="SM00448">
    <property type="entry name" value="REC"/>
    <property type="match status" value="1"/>
</dbReference>
<organism evidence="4 5">
    <name type="scientific">Tectimicrobiota bacterium</name>
    <dbReference type="NCBI Taxonomy" id="2528274"/>
    <lineage>
        <taxon>Bacteria</taxon>
        <taxon>Pseudomonadati</taxon>
        <taxon>Nitrospinota/Tectimicrobiota group</taxon>
        <taxon>Candidatus Tectimicrobiota</taxon>
    </lineage>
</organism>
<dbReference type="SUPFAM" id="SSF52172">
    <property type="entry name" value="CheY-like"/>
    <property type="match status" value="1"/>
</dbReference>
<dbReference type="InterPro" id="IPR001789">
    <property type="entry name" value="Sig_transdc_resp-reg_receiver"/>
</dbReference>
<feature type="modified residue" description="4-aspartylphosphate" evidence="2">
    <location>
        <position position="54"/>
    </location>
</feature>
<keyword evidence="1 2" id="KW-0597">Phosphoprotein</keyword>
<dbReference type="InterPro" id="IPR043128">
    <property type="entry name" value="Rev_trsase/Diguanyl_cyclase"/>
</dbReference>
<comment type="caution">
    <text evidence="4">The sequence shown here is derived from an EMBL/GenBank/DDBJ whole genome shotgun (WGS) entry which is preliminary data.</text>
</comment>
<dbReference type="InterPro" id="IPR050595">
    <property type="entry name" value="Bact_response_regulator"/>
</dbReference>
<feature type="non-terminal residue" evidence="4">
    <location>
        <position position="163"/>
    </location>
</feature>
<reference evidence="4" key="1">
    <citation type="submission" date="2019-03" db="EMBL/GenBank/DDBJ databases">
        <title>Lake Tanganyika Metagenome-Assembled Genomes (MAGs).</title>
        <authorList>
            <person name="Tran P."/>
        </authorList>
    </citation>
    <scope>NUCLEOTIDE SEQUENCE</scope>
    <source>
        <strain evidence="4">K_DeepCast_65m_m2_066</strain>
    </source>
</reference>
<dbReference type="PANTHER" id="PTHR44591:SF3">
    <property type="entry name" value="RESPONSE REGULATORY DOMAIN-CONTAINING PROTEIN"/>
    <property type="match status" value="1"/>
</dbReference>
<dbReference type="GO" id="GO:0000160">
    <property type="term" value="P:phosphorelay signal transduction system"/>
    <property type="evidence" value="ECO:0007669"/>
    <property type="project" value="InterPro"/>
</dbReference>
<gene>
    <name evidence="4" type="ORF">FJZ47_24775</name>
</gene>
<evidence type="ECO:0000256" key="1">
    <source>
        <dbReference type="ARBA" id="ARBA00022553"/>
    </source>
</evidence>
<dbReference type="Gene3D" id="3.40.50.2300">
    <property type="match status" value="1"/>
</dbReference>
<dbReference type="Proteomes" id="UP000712673">
    <property type="component" value="Unassembled WGS sequence"/>
</dbReference>
<dbReference type="PROSITE" id="PS50110">
    <property type="entry name" value="RESPONSE_REGULATORY"/>
    <property type="match status" value="1"/>
</dbReference>
<dbReference type="AlphaFoldDB" id="A0A938B5B7"/>
<dbReference type="InterPro" id="IPR011006">
    <property type="entry name" value="CheY-like_superfamily"/>
</dbReference>
<feature type="domain" description="Response regulatory" evidence="3">
    <location>
        <begin position="4"/>
        <end position="119"/>
    </location>
</feature>
<accession>A0A938B5B7</accession>
<proteinExistence type="predicted"/>
<evidence type="ECO:0000313" key="4">
    <source>
        <dbReference type="EMBL" id="MBM3226994.1"/>
    </source>
</evidence>
<dbReference type="EMBL" id="VGLS01001142">
    <property type="protein sequence ID" value="MBM3226994.1"/>
    <property type="molecule type" value="Genomic_DNA"/>
</dbReference>
<dbReference type="PANTHER" id="PTHR44591">
    <property type="entry name" value="STRESS RESPONSE REGULATOR PROTEIN 1"/>
    <property type="match status" value="1"/>
</dbReference>
<evidence type="ECO:0000259" key="3">
    <source>
        <dbReference type="PROSITE" id="PS50110"/>
    </source>
</evidence>
<name>A0A938B5B7_UNCTE</name>
<evidence type="ECO:0000256" key="2">
    <source>
        <dbReference type="PROSITE-ProRule" id="PRU00169"/>
    </source>
</evidence>
<dbReference type="Gene3D" id="3.30.70.270">
    <property type="match status" value="1"/>
</dbReference>